<keyword evidence="3" id="KW-1015">Disulfide bond</keyword>
<reference evidence="6" key="2">
    <citation type="submission" date="2025-08" db="UniProtKB">
        <authorList>
            <consortium name="Ensembl"/>
        </authorList>
    </citation>
    <scope>IDENTIFICATION</scope>
</reference>
<evidence type="ECO:0000259" key="5">
    <source>
        <dbReference type="PROSITE" id="PS50835"/>
    </source>
</evidence>
<feature type="domain" description="Ig-like" evidence="5">
    <location>
        <begin position="11"/>
        <end position="104"/>
    </location>
</feature>
<dbReference type="AlphaFoldDB" id="A0A671Y8Z1"/>
<feature type="domain" description="Ig-like" evidence="5">
    <location>
        <begin position="201"/>
        <end position="284"/>
    </location>
</feature>
<dbReference type="InterPro" id="IPR007110">
    <property type="entry name" value="Ig-like_dom"/>
</dbReference>
<dbReference type="InterPro" id="IPR003598">
    <property type="entry name" value="Ig_sub2"/>
</dbReference>
<dbReference type="GO" id="GO:0016020">
    <property type="term" value="C:membrane"/>
    <property type="evidence" value="ECO:0007669"/>
    <property type="project" value="UniProtKB-SubCell"/>
</dbReference>
<dbReference type="GeneTree" id="ENSGT01150000286924"/>
<evidence type="ECO:0000256" key="4">
    <source>
        <dbReference type="SAM" id="MobiDB-lite"/>
    </source>
</evidence>
<evidence type="ECO:0000256" key="1">
    <source>
        <dbReference type="ARBA" id="ARBA00004167"/>
    </source>
</evidence>
<dbReference type="OMA" id="CEARNPR"/>
<evidence type="ECO:0000256" key="2">
    <source>
        <dbReference type="ARBA" id="ARBA00023136"/>
    </source>
</evidence>
<sequence length="300" mass="32061">SKCTFPPDVPPTPTLTPSTLKVEEGTSVSLKCSAPAPCLSHPPALTWSSSLGHIQESLQENPDRTKVQTSVLTFTASRLHHGKEISCTAVYSKQDGSSQSVSTSLTADISYPPKNTTVSVRPSGPVPENSRVTLTCSSTANPAVRSYTWYRADGGREDKMGTGNVLDITASEVSATFFCKAENDLGAGRSNTRQIEVQYSPKHTTVSVSPSGPVLEDTDVTLTCSSAANPAVKNYTWYRADGGQETLIGTGHVLNITASKVSGPFFCKAENVLGAGRSNVSEIDVQCMYQISYLYIYHIP</sequence>
<feature type="region of interest" description="Disordered" evidence="4">
    <location>
        <begin position="1"/>
        <end position="21"/>
    </location>
</feature>
<dbReference type="InterPro" id="IPR003599">
    <property type="entry name" value="Ig_sub"/>
</dbReference>
<dbReference type="PANTHER" id="PTHR46484">
    <property type="entry name" value="SI:CH211-171H4.5-RELATED"/>
    <property type="match status" value="1"/>
</dbReference>
<dbReference type="Pfam" id="PF08205">
    <property type="entry name" value="C2-set_2"/>
    <property type="match status" value="1"/>
</dbReference>
<proteinExistence type="predicted"/>
<dbReference type="PROSITE" id="PS50835">
    <property type="entry name" value="IG_LIKE"/>
    <property type="match status" value="3"/>
</dbReference>
<protein>
    <recommendedName>
        <fullName evidence="5">Ig-like domain-containing protein</fullName>
    </recommendedName>
</protein>
<accession>A0A671Y8Z1</accession>
<reference evidence="6" key="3">
    <citation type="submission" date="2025-09" db="UniProtKB">
        <authorList>
            <consortium name="Ensembl"/>
        </authorList>
    </citation>
    <scope>IDENTIFICATION</scope>
</reference>
<organism evidence="6 7">
    <name type="scientific">Sparus aurata</name>
    <name type="common">Gilthead sea bream</name>
    <dbReference type="NCBI Taxonomy" id="8175"/>
    <lineage>
        <taxon>Eukaryota</taxon>
        <taxon>Metazoa</taxon>
        <taxon>Chordata</taxon>
        <taxon>Craniata</taxon>
        <taxon>Vertebrata</taxon>
        <taxon>Euteleostomi</taxon>
        <taxon>Actinopterygii</taxon>
        <taxon>Neopterygii</taxon>
        <taxon>Teleostei</taxon>
        <taxon>Neoteleostei</taxon>
        <taxon>Acanthomorphata</taxon>
        <taxon>Eupercaria</taxon>
        <taxon>Spariformes</taxon>
        <taxon>Sparidae</taxon>
        <taxon>Sparus</taxon>
    </lineage>
</organism>
<comment type="subcellular location">
    <subcellularLocation>
        <location evidence="1">Membrane</location>
        <topology evidence="1">Single-pass membrane protein</topology>
    </subcellularLocation>
</comment>
<dbReference type="Proteomes" id="UP000472265">
    <property type="component" value="Chromosome 17"/>
</dbReference>
<dbReference type="Ensembl" id="ENSSAUT00010060492.1">
    <property type="protein sequence ID" value="ENSSAUP00010057617.1"/>
    <property type="gene ID" value="ENSSAUG00010023558.1"/>
</dbReference>
<dbReference type="InterPro" id="IPR013783">
    <property type="entry name" value="Ig-like_fold"/>
</dbReference>
<evidence type="ECO:0000313" key="6">
    <source>
        <dbReference type="Ensembl" id="ENSSAUP00010057617.1"/>
    </source>
</evidence>
<keyword evidence="7" id="KW-1185">Reference proteome</keyword>
<dbReference type="Pfam" id="PF13927">
    <property type="entry name" value="Ig_3"/>
    <property type="match status" value="2"/>
</dbReference>
<keyword evidence="2" id="KW-0472">Membrane</keyword>
<dbReference type="PANTHER" id="PTHR46484:SF8">
    <property type="entry name" value="B-CELL RECEPTOR CD22-LIKE-RELATED"/>
    <property type="match status" value="1"/>
</dbReference>
<dbReference type="SMART" id="SM00408">
    <property type="entry name" value="IGc2"/>
    <property type="match status" value="2"/>
</dbReference>
<dbReference type="SUPFAM" id="SSF48726">
    <property type="entry name" value="Immunoglobulin"/>
    <property type="match status" value="3"/>
</dbReference>
<name>A0A671Y8Z1_SPAAU</name>
<evidence type="ECO:0000313" key="7">
    <source>
        <dbReference type="Proteomes" id="UP000472265"/>
    </source>
</evidence>
<evidence type="ECO:0000256" key="3">
    <source>
        <dbReference type="ARBA" id="ARBA00023157"/>
    </source>
</evidence>
<dbReference type="SMART" id="SM00409">
    <property type="entry name" value="IG"/>
    <property type="match status" value="3"/>
</dbReference>
<dbReference type="InterPro" id="IPR013162">
    <property type="entry name" value="CD80_C2-set"/>
</dbReference>
<feature type="domain" description="Ig-like" evidence="5">
    <location>
        <begin position="113"/>
        <end position="196"/>
    </location>
</feature>
<dbReference type="InterPro" id="IPR036179">
    <property type="entry name" value="Ig-like_dom_sf"/>
</dbReference>
<reference evidence="6" key="1">
    <citation type="submission" date="2021-04" db="EMBL/GenBank/DDBJ databases">
        <authorList>
            <consortium name="Wellcome Sanger Institute Data Sharing"/>
        </authorList>
    </citation>
    <scope>NUCLEOTIDE SEQUENCE [LARGE SCALE GENOMIC DNA]</scope>
</reference>
<dbReference type="Gene3D" id="2.60.40.10">
    <property type="entry name" value="Immunoglobulins"/>
    <property type="match status" value="3"/>
</dbReference>